<protein>
    <recommendedName>
        <fullName evidence="5">RxLR effector protein</fullName>
    </recommendedName>
</protein>
<accession>A0ABD3EXN1</accession>
<feature type="chain" id="PRO_5044780109" description="RxLR effector protein" evidence="2">
    <location>
        <begin position="21"/>
        <end position="109"/>
    </location>
</feature>
<dbReference type="AlphaFoldDB" id="A0ABD3EXN1"/>
<keyword evidence="4" id="KW-1185">Reference proteome</keyword>
<comment type="caution">
    <text evidence="3">The sequence shown here is derived from an EMBL/GenBank/DDBJ whole genome shotgun (WGS) entry which is preliminary data.</text>
</comment>
<dbReference type="EMBL" id="JBIMZQ010000048">
    <property type="protein sequence ID" value="KAL3659238.1"/>
    <property type="molecule type" value="Genomic_DNA"/>
</dbReference>
<sequence length="109" mass="12260">MRLVQLVLVLVVVLLANVNAATATNEVATSIAAESDDRRRELAESSTDLEERAKRSGGGGTTIHRTGTHTSIGLMYPNDTPYLKKLMLRFRAWLKRVFGKKETTRRYLR</sequence>
<proteinExistence type="predicted"/>
<feature type="compositionally biased region" description="Basic and acidic residues" evidence="1">
    <location>
        <begin position="35"/>
        <end position="54"/>
    </location>
</feature>
<organism evidence="3 4">
    <name type="scientific">Phytophthora oleae</name>
    <dbReference type="NCBI Taxonomy" id="2107226"/>
    <lineage>
        <taxon>Eukaryota</taxon>
        <taxon>Sar</taxon>
        <taxon>Stramenopiles</taxon>
        <taxon>Oomycota</taxon>
        <taxon>Peronosporomycetes</taxon>
        <taxon>Peronosporales</taxon>
        <taxon>Peronosporaceae</taxon>
        <taxon>Phytophthora</taxon>
    </lineage>
</organism>
<keyword evidence="2" id="KW-0732">Signal</keyword>
<feature type="compositionally biased region" description="Low complexity" evidence="1">
    <location>
        <begin position="62"/>
        <end position="72"/>
    </location>
</feature>
<name>A0ABD3EXN1_9STRA</name>
<evidence type="ECO:0000313" key="4">
    <source>
        <dbReference type="Proteomes" id="UP001632037"/>
    </source>
</evidence>
<evidence type="ECO:0000256" key="1">
    <source>
        <dbReference type="SAM" id="MobiDB-lite"/>
    </source>
</evidence>
<dbReference type="Proteomes" id="UP001632037">
    <property type="component" value="Unassembled WGS sequence"/>
</dbReference>
<feature type="signal peptide" evidence="2">
    <location>
        <begin position="1"/>
        <end position="20"/>
    </location>
</feature>
<evidence type="ECO:0000313" key="3">
    <source>
        <dbReference type="EMBL" id="KAL3659238.1"/>
    </source>
</evidence>
<reference evidence="3 4" key="1">
    <citation type="submission" date="2024-09" db="EMBL/GenBank/DDBJ databases">
        <title>Genome sequencing and assembly of Phytophthora oleae, isolate VK10A, causative agent of rot of olive drupes.</title>
        <authorList>
            <person name="Conti Taguali S."/>
            <person name="Riolo M."/>
            <person name="La Spada F."/>
            <person name="Cacciola S.O."/>
            <person name="Dionisio G."/>
        </authorList>
    </citation>
    <scope>NUCLEOTIDE SEQUENCE [LARGE SCALE GENOMIC DNA]</scope>
    <source>
        <strain evidence="3 4">VK10A</strain>
    </source>
</reference>
<evidence type="ECO:0008006" key="5">
    <source>
        <dbReference type="Google" id="ProtNLM"/>
    </source>
</evidence>
<gene>
    <name evidence="3" type="ORF">V7S43_015816</name>
</gene>
<evidence type="ECO:0000256" key="2">
    <source>
        <dbReference type="SAM" id="SignalP"/>
    </source>
</evidence>
<feature type="region of interest" description="Disordered" evidence="1">
    <location>
        <begin position="34"/>
        <end position="72"/>
    </location>
</feature>